<proteinExistence type="predicted"/>
<name>A0A1K1LI14_9BACT</name>
<dbReference type="OrthoDB" id="9806267at2"/>
<keyword evidence="3 6" id="KW-0378">Hydrolase</keyword>
<dbReference type="InterPro" id="IPR019734">
    <property type="entry name" value="TPR_rpt"/>
</dbReference>
<sequence>MARKKVTPAPRPQSPGMMARILPPLGFILAFSLLAAFCHTISHGAVLSPAQRYEAAKEDMERLRRDGTRGMQRAPWEEMAAVFRDIHQDASTWPNRPAALFKAAECYEELSRRSFALADARKAAGTFEDVARRHDSSCLADDALLRAARIRAGRLKDSRGALTLLDTLCRDYPNGDMAAEARRLRQELAPGKDAVQPSGPPARQISDAPPAEDARQALQRYEEAKKTMELLRADKRRSCWREPWENLRGDFLQVYQSRPGATISAAALFRAGVSARALADCSHLAADYRTARTLLLRVPEEFPGSALADDALLLAAQISAGELKDRAGAVRLLARLEKEYPRGDMRPQAVALRRQLAPDAAAGVLPTDASDGRGTAVPAGNLVAGQPGLSVQRVFLDAGHGGRDPGTIHNDVVERNITLDIALRLGRLLEDNGLEVIYSRRKDVAVSLRDRTGKANRAGADLFVSIHVNAHEDRGINGFETYYLDISRDPRAVRVASQENARTDRNLGEVQKVLSDSMLTARQYESRRLAGDIQKQSLARLKRRGYAVRDNGTRAAPFIVLLGARMPCVLVEVGYCSNPHEARNLLDARYRMILAEGLAEGILSYRDRVRQNRTAQNSLTPPASGAM</sequence>
<evidence type="ECO:0000256" key="3">
    <source>
        <dbReference type="ARBA" id="ARBA00022801"/>
    </source>
</evidence>
<evidence type="ECO:0000256" key="2">
    <source>
        <dbReference type="ARBA" id="ARBA00011901"/>
    </source>
</evidence>
<dbReference type="Gene3D" id="3.40.630.40">
    <property type="entry name" value="Zn-dependent exopeptidases"/>
    <property type="match status" value="1"/>
</dbReference>
<feature type="domain" description="MurNAc-LAA" evidence="5">
    <location>
        <begin position="452"/>
        <end position="603"/>
    </location>
</feature>
<dbReference type="InterPro" id="IPR050695">
    <property type="entry name" value="N-acetylmuramoyl_amidase_3"/>
</dbReference>
<dbReference type="Proteomes" id="UP000186323">
    <property type="component" value="Chromosome I"/>
</dbReference>
<evidence type="ECO:0000313" key="7">
    <source>
        <dbReference type="Proteomes" id="UP000186323"/>
    </source>
</evidence>
<dbReference type="GO" id="GO:0008745">
    <property type="term" value="F:N-acetylmuramoyl-L-alanine amidase activity"/>
    <property type="evidence" value="ECO:0007669"/>
    <property type="project" value="UniProtKB-EC"/>
</dbReference>
<dbReference type="RefSeq" id="WP_072337274.1">
    <property type="nucleotide sequence ID" value="NZ_DBGALU010000001.1"/>
</dbReference>
<accession>A0A1K1LI14</accession>
<reference evidence="7" key="1">
    <citation type="submission" date="2016-10" db="EMBL/GenBank/DDBJ databases">
        <authorList>
            <person name="Wegmann U."/>
        </authorList>
    </citation>
    <scope>NUCLEOTIDE SEQUENCE [LARGE SCALE GENOMIC DNA]</scope>
</reference>
<evidence type="ECO:0000313" key="6">
    <source>
        <dbReference type="EMBL" id="SFV74337.1"/>
    </source>
</evidence>
<gene>
    <name evidence="6" type="ORF">DESPIGER_2520</name>
</gene>
<dbReference type="Pfam" id="PF13174">
    <property type="entry name" value="TPR_6"/>
    <property type="match status" value="3"/>
</dbReference>
<protein>
    <recommendedName>
        <fullName evidence="2">N-acetylmuramoyl-L-alanine amidase</fullName>
        <ecNumber evidence="2">3.5.1.28</ecNumber>
    </recommendedName>
</protein>
<dbReference type="FunFam" id="3.40.630.40:FF:000005">
    <property type="entry name" value="N-acetylmuramoyl-L-alanine amidase (AmiA)"/>
    <property type="match status" value="1"/>
</dbReference>
<dbReference type="InterPro" id="IPR002508">
    <property type="entry name" value="MurNAc-LAA_cat"/>
</dbReference>
<dbReference type="GO" id="GO:0030288">
    <property type="term" value="C:outer membrane-bounded periplasmic space"/>
    <property type="evidence" value="ECO:0007669"/>
    <property type="project" value="TreeGrafter"/>
</dbReference>
<dbReference type="SMART" id="SM00646">
    <property type="entry name" value="Ami_3"/>
    <property type="match status" value="1"/>
</dbReference>
<dbReference type="PANTHER" id="PTHR30404">
    <property type="entry name" value="N-ACETYLMURAMOYL-L-ALANINE AMIDASE"/>
    <property type="match status" value="1"/>
</dbReference>
<evidence type="ECO:0000256" key="4">
    <source>
        <dbReference type="SAM" id="MobiDB-lite"/>
    </source>
</evidence>
<dbReference type="EMBL" id="LT630450">
    <property type="protein sequence ID" value="SFV74337.1"/>
    <property type="molecule type" value="Genomic_DNA"/>
</dbReference>
<dbReference type="GO" id="GO:0009253">
    <property type="term" value="P:peptidoglycan catabolic process"/>
    <property type="evidence" value="ECO:0007669"/>
    <property type="project" value="InterPro"/>
</dbReference>
<comment type="catalytic activity">
    <reaction evidence="1">
        <text>Hydrolyzes the link between N-acetylmuramoyl residues and L-amino acid residues in certain cell-wall glycopeptides.</text>
        <dbReference type="EC" id="3.5.1.28"/>
    </reaction>
</comment>
<dbReference type="SUPFAM" id="SSF53187">
    <property type="entry name" value="Zn-dependent exopeptidases"/>
    <property type="match status" value="1"/>
</dbReference>
<dbReference type="Pfam" id="PF01520">
    <property type="entry name" value="Amidase_3"/>
    <property type="match status" value="1"/>
</dbReference>
<dbReference type="AlphaFoldDB" id="A0A1K1LI14"/>
<dbReference type="PANTHER" id="PTHR30404:SF0">
    <property type="entry name" value="N-ACETYLMURAMOYL-L-ALANINE AMIDASE AMIC"/>
    <property type="match status" value="1"/>
</dbReference>
<organism evidence="6 7">
    <name type="scientific">Desulfovibrio piger</name>
    <dbReference type="NCBI Taxonomy" id="901"/>
    <lineage>
        <taxon>Bacteria</taxon>
        <taxon>Pseudomonadati</taxon>
        <taxon>Thermodesulfobacteriota</taxon>
        <taxon>Desulfovibrionia</taxon>
        <taxon>Desulfovibrionales</taxon>
        <taxon>Desulfovibrionaceae</taxon>
        <taxon>Desulfovibrio</taxon>
    </lineage>
</organism>
<dbReference type="EC" id="3.5.1.28" evidence="2"/>
<dbReference type="CDD" id="cd02696">
    <property type="entry name" value="MurNAc-LAA"/>
    <property type="match status" value="1"/>
</dbReference>
<dbReference type="Gene3D" id="1.25.40.10">
    <property type="entry name" value="Tetratricopeptide repeat domain"/>
    <property type="match status" value="2"/>
</dbReference>
<feature type="region of interest" description="Disordered" evidence="4">
    <location>
        <begin position="190"/>
        <end position="214"/>
    </location>
</feature>
<dbReference type="InterPro" id="IPR011990">
    <property type="entry name" value="TPR-like_helical_dom_sf"/>
</dbReference>
<dbReference type="KEGG" id="dpg:DESPIGER_2520"/>
<keyword evidence="7" id="KW-1185">Reference proteome</keyword>
<evidence type="ECO:0000259" key="5">
    <source>
        <dbReference type="SMART" id="SM00646"/>
    </source>
</evidence>
<evidence type="ECO:0000256" key="1">
    <source>
        <dbReference type="ARBA" id="ARBA00001561"/>
    </source>
</evidence>